<keyword evidence="3 9" id="KW-0813">Transport</keyword>
<dbReference type="RefSeq" id="WP_103874182.1">
    <property type="nucleotide sequence ID" value="NZ_FNUY01000008.1"/>
</dbReference>
<evidence type="ECO:0000313" key="14">
    <source>
        <dbReference type="EMBL" id="SEG66085.1"/>
    </source>
</evidence>
<accession>A0A1H6C081</accession>
<protein>
    <recommendedName>
        <fullName evidence="9">Membrane fusion protein (MFP) family protein</fullName>
    </recommendedName>
</protein>
<dbReference type="OrthoDB" id="9810980at2"/>
<dbReference type="InterPro" id="IPR050739">
    <property type="entry name" value="MFP"/>
</dbReference>
<dbReference type="Gene3D" id="2.40.50.100">
    <property type="match status" value="1"/>
</dbReference>
<evidence type="ECO:0000256" key="6">
    <source>
        <dbReference type="ARBA" id="ARBA00022692"/>
    </source>
</evidence>
<keyword evidence="4 9" id="KW-1003">Cell membrane</keyword>
<dbReference type="Pfam" id="PF26002">
    <property type="entry name" value="Beta-barrel_AprE"/>
    <property type="match status" value="1"/>
</dbReference>
<evidence type="ECO:0000256" key="10">
    <source>
        <dbReference type="SAM" id="Coils"/>
    </source>
</evidence>
<dbReference type="PANTHER" id="PTHR30386:SF17">
    <property type="entry name" value="ALKALINE PROTEASE SECRETION PROTEIN APRE"/>
    <property type="match status" value="1"/>
</dbReference>
<reference evidence="14 15" key="1">
    <citation type="submission" date="2016-10" db="EMBL/GenBank/DDBJ databases">
        <authorList>
            <person name="de Groot N.N."/>
        </authorList>
    </citation>
    <scope>NUCLEOTIDE SEQUENCE [LARGE SCALE GENOMIC DNA]</scope>
    <source>
        <strain evidence="14 15">DSM 26656</strain>
    </source>
</reference>
<organism evidence="14 15">
    <name type="scientific">Bosea lathyri</name>
    <dbReference type="NCBI Taxonomy" id="1036778"/>
    <lineage>
        <taxon>Bacteria</taxon>
        <taxon>Pseudomonadati</taxon>
        <taxon>Pseudomonadota</taxon>
        <taxon>Alphaproteobacteria</taxon>
        <taxon>Hyphomicrobiales</taxon>
        <taxon>Boseaceae</taxon>
        <taxon>Bosea</taxon>
    </lineage>
</organism>
<comment type="similarity">
    <text evidence="2 9">Belongs to the membrane fusion protein (MFP) (TC 8.A.1) family.</text>
</comment>
<dbReference type="GO" id="GO:0015031">
    <property type="term" value="P:protein transport"/>
    <property type="evidence" value="ECO:0007669"/>
    <property type="project" value="InterPro"/>
</dbReference>
<keyword evidence="15" id="KW-1185">Reference proteome</keyword>
<dbReference type="Proteomes" id="UP000236743">
    <property type="component" value="Unassembled WGS sequence"/>
</dbReference>
<evidence type="ECO:0000256" key="8">
    <source>
        <dbReference type="ARBA" id="ARBA00023136"/>
    </source>
</evidence>
<feature type="transmembrane region" description="Helical" evidence="9">
    <location>
        <begin position="36"/>
        <end position="56"/>
    </location>
</feature>
<evidence type="ECO:0000259" key="12">
    <source>
        <dbReference type="Pfam" id="PF25994"/>
    </source>
</evidence>
<feature type="compositionally biased region" description="Polar residues" evidence="11">
    <location>
        <begin position="1"/>
        <end position="10"/>
    </location>
</feature>
<keyword evidence="8 9" id="KW-0472">Membrane</keyword>
<sequence length="455" mass="49214">MRAVNENNADGRSAFPGATASAGAERPNPRRDIRRATLFGVATIAVLLGTVGLWAATAPLSGAVIASGKIVVESNVRRVQHPSGGVVAEIRVKEGDRVKAGDVLVRLDETNAKASLALIEIELRRFQARKARLEAERDGLSELEFPEELRGRAGDPAVLQAVAGEVRLFQSRRSAADVQRSQLRERIAQSHEETIGLAAQIEARRAQSILIGHELVGVQKLYDQSLVALSRLTALQREASRLVGEQGSLVSDTARVKGRIAEVELQIVQIDQDLHREVATELRDVDGKIADLSERRIAAVDQLSRIEMRAPQDGVVHQQIVHTIGGVIGPAEQIMLIVPETDGLVVEARVEPTMIDRLRIGQGVVLRFPAFDAATTPDLHGELSRVSADASTDPQTGASYFTVRATLGRAEIGRLGGKVLVPGMPVEAFIQTGSRTALAYLVKPIEDQLARSFRY</sequence>
<dbReference type="PRINTS" id="PR01490">
    <property type="entry name" value="RTXTOXIND"/>
</dbReference>
<feature type="coiled-coil region" evidence="10">
    <location>
        <begin position="116"/>
        <end position="143"/>
    </location>
</feature>
<feature type="domain" description="AprE-like long alpha-helical hairpin" evidence="12">
    <location>
        <begin position="112"/>
        <end position="302"/>
    </location>
</feature>
<proteinExistence type="inferred from homology"/>
<dbReference type="Pfam" id="PF25994">
    <property type="entry name" value="HH_AprE"/>
    <property type="match status" value="1"/>
</dbReference>
<dbReference type="GO" id="GO:0005886">
    <property type="term" value="C:plasma membrane"/>
    <property type="evidence" value="ECO:0007669"/>
    <property type="project" value="UniProtKB-SubCell"/>
</dbReference>
<evidence type="ECO:0000256" key="3">
    <source>
        <dbReference type="ARBA" id="ARBA00022448"/>
    </source>
</evidence>
<evidence type="ECO:0000256" key="11">
    <source>
        <dbReference type="SAM" id="MobiDB-lite"/>
    </source>
</evidence>
<keyword evidence="5 9" id="KW-0997">Cell inner membrane</keyword>
<dbReference type="EMBL" id="FNUY01000008">
    <property type="protein sequence ID" value="SEG66085.1"/>
    <property type="molecule type" value="Genomic_DNA"/>
</dbReference>
<dbReference type="AlphaFoldDB" id="A0A1H6C081"/>
<dbReference type="InterPro" id="IPR058781">
    <property type="entry name" value="HH_AprE-like"/>
</dbReference>
<dbReference type="Gene3D" id="2.40.30.170">
    <property type="match status" value="1"/>
</dbReference>
<keyword evidence="7 9" id="KW-1133">Transmembrane helix</keyword>
<evidence type="ECO:0000256" key="9">
    <source>
        <dbReference type="RuleBase" id="RU365093"/>
    </source>
</evidence>
<evidence type="ECO:0000256" key="7">
    <source>
        <dbReference type="ARBA" id="ARBA00022989"/>
    </source>
</evidence>
<keyword evidence="6 9" id="KW-0812">Transmembrane</keyword>
<dbReference type="NCBIfam" id="TIGR01843">
    <property type="entry name" value="type_I_hlyD"/>
    <property type="match status" value="1"/>
</dbReference>
<name>A0A1H6C081_9HYPH</name>
<evidence type="ECO:0000256" key="2">
    <source>
        <dbReference type="ARBA" id="ARBA00009477"/>
    </source>
</evidence>
<keyword evidence="10" id="KW-0175">Coiled coil</keyword>
<feature type="domain" description="AprE-like beta-barrel" evidence="13">
    <location>
        <begin position="344"/>
        <end position="433"/>
    </location>
</feature>
<comment type="subcellular location">
    <subcellularLocation>
        <location evidence="1 9">Cell inner membrane</location>
        <topology evidence="1 9">Single-pass membrane protein</topology>
    </subcellularLocation>
</comment>
<evidence type="ECO:0000256" key="5">
    <source>
        <dbReference type="ARBA" id="ARBA00022519"/>
    </source>
</evidence>
<gene>
    <name evidence="14" type="ORF">SAMN04488115_108236</name>
</gene>
<dbReference type="PANTHER" id="PTHR30386">
    <property type="entry name" value="MEMBRANE FUSION SUBUNIT OF EMRAB-TOLC MULTIDRUG EFFLUX PUMP"/>
    <property type="match status" value="1"/>
</dbReference>
<dbReference type="InterPro" id="IPR058982">
    <property type="entry name" value="Beta-barrel_AprE"/>
</dbReference>
<evidence type="ECO:0000256" key="1">
    <source>
        <dbReference type="ARBA" id="ARBA00004377"/>
    </source>
</evidence>
<evidence type="ECO:0000256" key="4">
    <source>
        <dbReference type="ARBA" id="ARBA00022475"/>
    </source>
</evidence>
<evidence type="ECO:0000313" key="15">
    <source>
        <dbReference type="Proteomes" id="UP000236743"/>
    </source>
</evidence>
<dbReference type="InterPro" id="IPR010129">
    <property type="entry name" value="T1SS_HlyD"/>
</dbReference>
<evidence type="ECO:0000259" key="13">
    <source>
        <dbReference type="Pfam" id="PF26002"/>
    </source>
</evidence>
<feature type="region of interest" description="Disordered" evidence="11">
    <location>
        <begin position="1"/>
        <end position="29"/>
    </location>
</feature>